<keyword evidence="7" id="KW-0804">Transcription</keyword>
<accession>A0A540VML2</accession>
<feature type="domain" description="OmpR/PhoB-type" evidence="13">
    <location>
        <begin position="173"/>
        <end position="274"/>
    </location>
</feature>
<dbReference type="GO" id="GO:0006355">
    <property type="term" value="P:regulation of DNA-templated transcription"/>
    <property type="evidence" value="ECO:0007669"/>
    <property type="project" value="InterPro"/>
</dbReference>
<comment type="caution">
    <text evidence="14">The sequence shown here is derived from an EMBL/GenBank/DDBJ whole genome shotgun (WGS) entry which is preliminary data.</text>
</comment>
<name>A0A540VML2_9CHLR</name>
<dbReference type="InterPro" id="IPR011006">
    <property type="entry name" value="CheY-like_superfamily"/>
</dbReference>
<proteinExistence type="predicted"/>
<dbReference type="InterPro" id="IPR036388">
    <property type="entry name" value="WH-like_DNA-bd_sf"/>
</dbReference>
<protein>
    <recommendedName>
        <fullName evidence="2">Probable transcriptional regulator ycf27</fullName>
    </recommendedName>
    <alternativeName>
        <fullName evidence="8">OmpR-like protein</fullName>
    </alternativeName>
</protein>
<feature type="domain" description="Response regulatory" evidence="12">
    <location>
        <begin position="48"/>
        <end position="161"/>
    </location>
</feature>
<dbReference type="Proteomes" id="UP000317371">
    <property type="component" value="Unassembled WGS sequence"/>
</dbReference>
<dbReference type="OrthoDB" id="9790442at2"/>
<evidence type="ECO:0000259" key="12">
    <source>
        <dbReference type="PROSITE" id="PS50110"/>
    </source>
</evidence>
<keyword evidence="4" id="KW-0902">Two-component regulatory system</keyword>
<evidence type="ECO:0000259" key="13">
    <source>
        <dbReference type="PROSITE" id="PS51755"/>
    </source>
</evidence>
<evidence type="ECO:0000256" key="7">
    <source>
        <dbReference type="ARBA" id="ARBA00023163"/>
    </source>
</evidence>
<evidence type="ECO:0000256" key="10">
    <source>
        <dbReference type="PROSITE-ProRule" id="PRU01091"/>
    </source>
</evidence>
<dbReference type="PROSITE" id="PS51755">
    <property type="entry name" value="OMPR_PHOB"/>
    <property type="match status" value="1"/>
</dbReference>
<dbReference type="Gene3D" id="1.10.10.10">
    <property type="entry name" value="Winged helix-like DNA-binding domain superfamily/Winged helix DNA-binding domain"/>
    <property type="match status" value="1"/>
</dbReference>
<feature type="region of interest" description="Disordered" evidence="11">
    <location>
        <begin position="18"/>
        <end position="40"/>
    </location>
</feature>
<reference evidence="14 15" key="1">
    <citation type="submission" date="2019-06" db="EMBL/GenBank/DDBJ databases">
        <title>Genome sequence of Litorilinea aerophila BAA-2444.</title>
        <authorList>
            <person name="Maclea K.S."/>
            <person name="Maurais E.G."/>
            <person name="Iannazzi L.C."/>
        </authorList>
    </citation>
    <scope>NUCLEOTIDE SEQUENCE [LARGE SCALE GENOMIC DNA]</scope>
    <source>
        <strain evidence="14 15">ATCC BAA-2444</strain>
    </source>
</reference>
<feature type="region of interest" description="Disordered" evidence="11">
    <location>
        <begin position="281"/>
        <end position="322"/>
    </location>
</feature>
<evidence type="ECO:0000256" key="11">
    <source>
        <dbReference type="SAM" id="MobiDB-lite"/>
    </source>
</evidence>
<dbReference type="GO" id="GO:0000156">
    <property type="term" value="F:phosphorelay response regulator activity"/>
    <property type="evidence" value="ECO:0007669"/>
    <property type="project" value="TreeGrafter"/>
</dbReference>
<evidence type="ECO:0000256" key="5">
    <source>
        <dbReference type="ARBA" id="ARBA00023015"/>
    </source>
</evidence>
<dbReference type="SUPFAM" id="SSF52172">
    <property type="entry name" value="CheY-like"/>
    <property type="match status" value="1"/>
</dbReference>
<dbReference type="EMBL" id="VIGC01000001">
    <property type="protein sequence ID" value="TQE97999.1"/>
    <property type="molecule type" value="Genomic_DNA"/>
</dbReference>
<dbReference type="CDD" id="cd00383">
    <property type="entry name" value="trans_reg_C"/>
    <property type="match status" value="1"/>
</dbReference>
<dbReference type="CDD" id="cd17574">
    <property type="entry name" value="REC_OmpR"/>
    <property type="match status" value="1"/>
</dbReference>
<dbReference type="PANTHER" id="PTHR48111">
    <property type="entry name" value="REGULATOR OF RPOS"/>
    <property type="match status" value="1"/>
</dbReference>
<sequence>MAALWKTVWEWNLMGQKAQGSERDQAPPPVQEDAELPSSSLDTEDVVRVLVVDDEKMVRSLLSISLQRLGYQVVMAANGREALELFEQHDFDLVLLDVIMPDLDGFAVCKQLRKISAVPILMLTALNRPDDIVRGLELGADNYVTKPFTFKEVEARIRAILRRTSNKLDEQAFQVIELGDVRLNSEQRTVSVAGRMISLTRTEFRLLQYLMANANRPVSKQDLLENVWGYESADGINSNLVELAIRRLRKKLEEDPSQPQRLVTVRGVGYKFCVHAPPAPGPLTSGSYQAGSRRRGQELRPTSRASLGDDSRRRPLRLPSPS</sequence>
<keyword evidence="6 10" id="KW-0238">DNA-binding</keyword>
<keyword evidence="15" id="KW-1185">Reference proteome</keyword>
<dbReference type="PANTHER" id="PTHR48111:SF65">
    <property type="entry name" value="OMPR SUBFAMILY"/>
    <property type="match status" value="1"/>
</dbReference>
<keyword evidence="5" id="KW-0805">Transcription regulation</keyword>
<dbReference type="AlphaFoldDB" id="A0A540VML2"/>
<dbReference type="GO" id="GO:0000976">
    <property type="term" value="F:transcription cis-regulatory region binding"/>
    <property type="evidence" value="ECO:0007669"/>
    <property type="project" value="TreeGrafter"/>
</dbReference>
<dbReference type="GO" id="GO:0005829">
    <property type="term" value="C:cytosol"/>
    <property type="evidence" value="ECO:0007669"/>
    <property type="project" value="TreeGrafter"/>
</dbReference>
<dbReference type="SMART" id="SM00448">
    <property type="entry name" value="REC"/>
    <property type="match status" value="1"/>
</dbReference>
<evidence type="ECO:0000313" key="15">
    <source>
        <dbReference type="Proteomes" id="UP000317371"/>
    </source>
</evidence>
<evidence type="ECO:0000256" key="8">
    <source>
        <dbReference type="ARBA" id="ARBA00032623"/>
    </source>
</evidence>
<dbReference type="InParanoid" id="A0A540VML2"/>
<evidence type="ECO:0000313" key="14">
    <source>
        <dbReference type="EMBL" id="TQE97999.1"/>
    </source>
</evidence>
<gene>
    <name evidence="14" type="ORF">FKZ61_01065</name>
</gene>
<evidence type="ECO:0000256" key="4">
    <source>
        <dbReference type="ARBA" id="ARBA00023012"/>
    </source>
</evidence>
<dbReference type="FunFam" id="1.10.10.10:FF:000018">
    <property type="entry name" value="DNA-binding response regulator ResD"/>
    <property type="match status" value="1"/>
</dbReference>
<dbReference type="GO" id="GO:0032993">
    <property type="term" value="C:protein-DNA complex"/>
    <property type="evidence" value="ECO:0007669"/>
    <property type="project" value="TreeGrafter"/>
</dbReference>
<dbReference type="FunFam" id="3.40.50.2300:FF:000001">
    <property type="entry name" value="DNA-binding response regulator PhoB"/>
    <property type="match status" value="1"/>
</dbReference>
<dbReference type="InterPro" id="IPR001867">
    <property type="entry name" value="OmpR/PhoB-type_DNA-bd"/>
</dbReference>
<evidence type="ECO:0000256" key="6">
    <source>
        <dbReference type="ARBA" id="ARBA00023125"/>
    </source>
</evidence>
<dbReference type="InterPro" id="IPR001789">
    <property type="entry name" value="Sig_transdc_resp-reg_receiver"/>
</dbReference>
<dbReference type="Pfam" id="PF00072">
    <property type="entry name" value="Response_reg"/>
    <property type="match status" value="1"/>
</dbReference>
<organism evidence="14 15">
    <name type="scientific">Litorilinea aerophila</name>
    <dbReference type="NCBI Taxonomy" id="1204385"/>
    <lineage>
        <taxon>Bacteria</taxon>
        <taxon>Bacillati</taxon>
        <taxon>Chloroflexota</taxon>
        <taxon>Caldilineae</taxon>
        <taxon>Caldilineales</taxon>
        <taxon>Caldilineaceae</taxon>
        <taxon>Litorilinea</taxon>
    </lineage>
</organism>
<dbReference type="SMART" id="SM00862">
    <property type="entry name" value="Trans_reg_C"/>
    <property type="match status" value="1"/>
</dbReference>
<feature type="DNA-binding region" description="OmpR/PhoB-type" evidence="10">
    <location>
        <begin position="173"/>
        <end position="274"/>
    </location>
</feature>
<evidence type="ECO:0000256" key="1">
    <source>
        <dbReference type="ARBA" id="ARBA00003612"/>
    </source>
</evidence>
<dbReference type="Gene3D" id="3.40.50.2300">
    <property type="match status" value="1"/>
</dbReference>
<evidence type="ECO:0000256" key="2">
    <source>
        <dbReference type="ARBA" id="ARBA00015955"/>
    </source>
</evidence>
<dbReference type="Pfam" id="PF00486">
    <property type="entry name" value="Trans_reg_C"/>
    <property type="match status" value="1"/>
</dbReference>
<comment type="function">
    <text evidence="1">Probable promoter-specific protein mediating the interaction between DNA and RNA polymerase.</text>
</comment>
<dbReference type="InterPro" id="IPR039420">
    <property type="entry name" value="WalR-like"/>
</dbReference>
<dbReference type="FunCoup" id="A0A540VML2">
    <property type="interactions" value="25"/>
</dbReference>
<evidence type="ECO:0000256" key="9">
    <source>
        <dbReference type="PROSITE-ProRule" id="PRU00169"/>
    </source>
</evidence>
<keyword evidence="3 9" id="KW-0597">Phosphoprotein</keyword>
<dbReference type="Gene3D" id="6.10.250.690">
    <property type="match status" value="1"/>
</dbReference>
<feature type="modified residue" description="4-aspartylphosphate" evidence="9">
    <location>
        <position position="97"/>
    </location>
</feature>
<dbReference type="PROSITE" id="PS50110">
    <property type="entry name" value="RESPONSE_REGULATORY"/>
    <property type="match status" value="1"/>
</dbReference>
<evidence type="ECO:0000256" key="3">
    <source>
        <dbReference type="ARBA" id="ARBA00022553"/>
    </source>
</evidence>